<proteinExistence type="predicted"/>
<name>A0ABR2V596_9PEZI</name>
<gene>
    <name evidence="1" type="ORF">SUNI508_05097</name>
</gene>
<organism evidence="1 2">
    <name type="scientific">Seiridium unicorne</name>
    <dbReference type="NCBI Taxonomy" id="138068"/>
    <lineage>
        <taxon>Eukaryota</taxon>
        <taxon>Fungi</taxon>
        <taxon>Dikarya</taxon>
        <taxon>Ascomycota</taxon>
        <taxon>Pezizomycotina</taxon>
        <taxon>Sordariomycetes</taxon>
        <taxon>Xylariomycetidae</taxon>
        <taxon>Amphisphaeriales</taxon>
        <taxon>Sporocadaceae</taxon>
        <taxon>Seiridium</taxon>
    </lineage>
</organism>
<dbReference type="Proteomes" id="UP001408356">
    <property type="component" value="Unassembled WGS sequence"/>
</dbReference>
<accession>A0ABR2V596</accession>
<evidence type="ECO:0000313" key="1">
    <source>
        <dbReference type="EMBL" id="KAK9422089.1"/>
    </source>
</evidence>
<reference evidence="1 2" key="1">
    <citation type="journal article" date="2024" name="J. Plant Pathol.">
        <title>Sequence and assembly of the genome of Seiridium unicorne, isolate CBS 538.82, causal agent of cypress canker disease.</title>
        <authorList>
            <person name="Scali E."/>
            <person name="Rocca G.D."/>
            <person name="Danti R."/>
            <person name="Garbelotto M."/>
            <person name="Barberini S."/>
            <person name="Baroncelli R."/>
            <person name="Emiliani G."/>
        </authorList>
    </citation>
    <scope>NUCLEOTIDE SEQUENCE [LARGE SCALE GENOMIC DNA]</scope>
    <source>
        <strain evidence="1 2">BM-138-508</strain>
    </source>
</reference>
<sequence length="525" mass="59955">MIDHCVRTEKVCEYPPPQIPLRERRALENQAQPWDTAPWVAGKIEIEEQPVSLSRKLISGSTDPFNCMPIEMPLGSEALLHYYHQAGKEVELSLNQQGKSPSVEPSFSNFEDQLTRYTSHHSIRRIMLDPHAFRNTLIVAGMHFAWNAGDLQSFYPAFLYHKLRTIRLVNNWMVSNDRQLIAFVIKQIVTLCFAELCIGEIHTAEIHLQGVIAILDLKRSVLDYPYKKDSLEQELADRYFILTCTLFLSFKSRVNDLLHEDHPHQEDVAATIEETTKAMQRWRRMENNAGISAKLLALHLLPYFFNPLPVGAVLGEVDAEDTMACLRELTNKLHQVRHGQRGDTTNGVSNVVWDEGMAARLLEIYVVAHVRSLSLSGEKSQDPGRRRPATTWCGVFIATGFYLTHVIDLWAPVECRIHQYMVSLLERDLAYSVECLGRGELEPGDLLFWQIFLGAFSIYEYQLDSPTPESFLKSSFFCNAIKRWSQSTGTREWSDAEAILRKVAWPAAFRKGDTARALWEMAVTS</sequence>
<evidence type="ECO:0000313" key="2">
    <source>
        <dbReference type="Proteomes" id="UP001408356"/>
    </source>
</evidence>
<dbReference type="PANTHER" id="PTHR37540:SF5">
    <property type="entry name" value="TRANSCRIPTION FACTOR DOMAIN-CONTAINING PROTEIN"/>
    <property type="match status" value="1"/>
</dbReference>
<dbReference type="EMBL" id="JARVKF010000135">
    <property type="protein sequence ID" value="KAK9422089.1"/>
    <property type="molecule type" value="Genomic_DNA"/>
</dbReference>
<protein>
    <submittedName>
        <fullName evidence="1">Uncharacterized protein</fullName>
    </submittedName>
</protein>
<dbReference type="PANTHER" id="PTHR37540">
    <property type="entry name" value="TRANSCRIPTION FACTOR (ACR-2), PUTATIVE-RELATED-RELATED"/>
    <property type="match status" value="1"/>
</dbReference>
<keyword evidence="2" id="KW-1185">Reference proteome</keyword>
<comment type="caution">
    <text evidence="1">The sequence shown here is derived from an EMBL/GenBank/DDBJ whole genome shotgun (WGS) entry which is preliminary data.</text>
</comment>